<dbReference type="InterPro" id="IPR036390">
    <property type="entry name" value="WH_DNA-bd_sf"/>
</dbReference>
<name>A0ABT8NWJ0_9BURK</name>
<accession>A0ABT8NWJ0</accession>
<keyword evidence="4" id="KW-0804">Transcription</keyword>
<reference evidence="6" key="1">
    <citation type="submission" date="2023-07" db="EMBL/GenBank/DDBJ databases">
        <title>A collection of bacterial strains from the Burkholderia cepacia Research Laboratory and Repository.</title>
        <authorList>
            <person name="Lipuma J."/>
            <person name="Spilker T."/>
            <person name="Caverly L."/>
        </authorList>
    </citation>
    <scope>NUCLEOTIDE SEQUENCE</scope>
    <source>
        <strain evidence="6">AU45194</strain>
    </source>
</reference>
<evidence type="ECO:0000313" key="6">
    <source>
        <dbReference type="EMBL" id="MDN7525948.1"/>
    </source>
</evidence>
<dbReference type="PROSITE" id="PS50931">
    <property type="entry name" value="HTH_LYSR"/>
    <property type="match status" value="1"/>
</dbReference>
<keyword evidence="3" id="KW-0238">DNA-binding</keyword>
<dbReference type="InterPro" id="IPR000847">
    <property type="entry name" value="LysR_HTH_N"/>
</dbReference>
<dbReference type="InterPro" id="IPR050950">
    <property type="entry name" value="HTH-type_LysR_regulators"/>
</dbReference>
<dbReference type="EMBL" id="JAUJQL010000013">
    <property type="protein sequence ID" value="MDN7525948.1"/>
    <property type="molecule type" value="Genomic_DNA"/>
</dbReference>
<dbReference type="SUPFAM" id="SSF53850">
    <property type="entry name" value="Periplasmic binding protein-like II"/>
    <property type="match status" value="1"/>
</dbReference>
<gene>
    <name evidence="6" type="ORF">QZM70_23655</name>
</gene>
<dbReference type="PANTHER" id="PTHR30419">
    <property type="entry name" value="HTH-TYPE TRANSCRIPTIONAL REGULATOR YBHD"/>
    <property type="match status" value="1"/>
</dbReference>
<evidence type="ECO:0000259" key="5">
    <source>
        <dbReference type="PROSITE" id="PS50931"/>
    </source>
</evidence>
<dbReference type="Pfam" id="PF00126">
    <property type="entry name" value="HTH_1"/>
    <property type="match status" value="1"/>
</dbReference>
<keyword evidence="2" id="KW-0805">Transcription regulation</keyword>
<dbReference type="RefSeq" id="WP_301771062.1">
    <property type="nucleotide sequence ID" value="NZ_JAUJQL010000013.1"/>
</dbReference>
<dbReference type="PANTHER" id="PTHR30419:SF8">
    <property type="entry name" value="NITROGEN ASSIMILATION TRANSCRIPTIONAL ACTIVATOR-RELATED"/>
    <property type="match status" value="1"/>
</dbReference>
<comment type="caution">
    <text evidence="6">The sequence shown here is derived from an EMBL/GenBank/DDBJ whole genome shotgun (WGS) entry which is preliminary data.</text>
</comment>
<evidence type="ECO:0000313" key="7">
    <source>
        <dbReference type="Proteomes" id="UP001172217"/>
    </source>
</evidence>
<evidence type="ECO:0000256" key="4">
    <source>
        <dbReference type="ARBA" id="ARBA00023163"/>
    </source>
</evidence>
<dbReference type="SUPFAM" id="SSF46785">
    <property type="entry name" value="Winged helix' DNA-binding domain"/>
    <property type="match status" value="1"/>
</dbReference>
<evidence type="ECO:0000256" key="3">
    <source>
        <dbReference type="ARBA" id="ARBA00023125"/>
    </source>
</evidence>
<dbReference type="Gene3D" id="1.10.10.10">
    <property type="entry name" value="Winged helix-like DNA-binding domain superfamily/Winged helix DNA-binding domain"/>
    <property type="match status" value="1"/>
</dbReference>
<sequence>MQHMLEARVLTFSRFTRYFMEVARLGSLRRAAEVLHVSASAIDRQILLAEQKYETALFERLPSGMRLTAAGELLLADLRRWHREYGRTLERFDELSGLRRGQVHLACINALATGVLPATLVRMGQEHPGIAVDVQVLGNAQIPLLVGAGEIDFGLVMDPPPTTQLQMQVMRSIPIGVAMPAGHALAGHEQLLLGQTLDWRHIVPAESLLVGDRVKALYARHVDAIRYAIRCNNVEMMRALVLSGAGIAVMSWLDVFRDVQEGRLAFVPLSQRQAKSLSLCLCVAPQRQLSRAAQWAMEKVREDLKALSLSKEQPDLHVGD</sequence>
<protein>
    <submittedName>
        <fullName evidence="6">LysR family transcriptional regulator</fullName>
    </submittedName>
</protein>
<dbReference type="Pfam" id="PF03466">
    <property type="entry name" value="LysR_substrate"/>
    <property type="match status" value="1"/>
</dbReference>
<dbReference type="InterPro" id="IPR005119">
    <property type="entry name" value="LysR_subst-bd"/>
</dbReference>
<proteinExistence type="inferred from homology"/>
<comment type="similarity">
    <text evidence="1">Belongs to the LysR transcriptional regulatory family.</text>
</comment>
<dbReference type="Proteomes" id="UP001172217">
    <property type="component" value="Unassembled WGS sequence"/>
</dbReference>
<dbReference type="Gene3D" id="3.40.190.290">
    <property type="match status" value="1"/>
</dbReference>
<organism evidence="6 7">
    <name type="scientific">Burkholderia orbicola</name>
    <dbReference type="NCBI Taxonomy" id="2978683"/>
    <lineage>
        <taxon>Bacteria</taxon>
        <taxon>Pseudomonadati</taxon>
        <taxon>Pseudomonadota</taxon>
        <taxon>Betaproteobacteria</taxon>
        <taxon>Burkholderiales</taxon>
        <taxon>Burkholderiaceae</taxon>
        <taxon>Burkholderia</taxon>
        <taxon>Burkholderia cepacia complex</taxon>
    </lineage>
</organism>
<evidence type="ECO:0000256" key="2">
    <source>
        <dbReference type="ARBA" id="ARBA00023015"/>
    </source>
</evidence>
<dbReference type="InterPro" id="IPR036388">
    <property type="entry name" value="WH-like_DNA-bd_sf"/>
</dbReference>
<feature type="domain" description="HTH lysR-type" evidence="5">
    <location>
        <begin position="17"/>
        <end position="68"/>
    </location>
</feature>
<evidence type="ECO:0000256" key="1">
    <source>
        <dbReference type="ARBA" id="ARBA00009437"/>
    </source>
</evidence>
<keyword evidence="7" id="KW-1185">Reference proteome</keyword>